<evidence type="ECO:0000313" key="4">
    <source>
        <dbReference type="Proteomes" id="UP000644548"/>
    </source>
</evidence>
<protein>
    <recommendedName>
        <fullName evidence="5">DUF4440 domain-containing protein</fullName>
    </recommendedName>
</protein>
<comment type="caution">
    <text evidence="3">The sequence shown here is derived from an EMBL/GenBank/DDBJ whole genome shotgun (WGS) entry which is preliminary data.</text>
</comment>
<reference evidence="4" key="1">
    <citation type="journal article" date="2019" name="Int. J. Syst. Evol. Microbiol.">
        <title>The Global Catalogue of Microorganisms (GCM) 10K type strain sequencing project: providing services to taxonomists for standard genome sequencing and annotation.</title>
        <authorList>
            <consortium name="The Broad Institute Genomics Platform"/>
            <consortium name="The Broad Institute Genome Sequencing Center for Infectious Disease"/>
            <person name="Wu L."/>
            <person name="Ma J."/>
        </authorList>
    </citation>
    <scope>NUCLEOTIDE SEQUENCE [LARGE SCALE GENOMIC DNA]</scope>
    <source>
        <strain evidence="4">JCM 31405</strain>
    </source>
</reference>
<keyword evidence="2" id="KW-0732">Signal</keyword>
<feature type="chain" id="PRO_5046108115" description="DUF4440 domain-containing protein" evidence="2">
    <location>
        <begin position="24"/>
        <end position="436"/>
    </location>
</feature>
<keyword evidence="1" id="KW-0812">Transmembrane</keyword>
<gene>
    <name evidence="3" type="ORF">GCM10008960_30220</name>
</gene>
<sequence>MNERVVTPLRGVLLVLLALSSCARDVAGSQTQAGALRNGAGLLTWAAAEPGPRDLEPSTREALTDSLLRGEREIAFARLSGQPEGLRDLFSEGALDDARAVAAGGGALATWGHRVTLRFYAPDGGTVSLTDRFTYLAVDARGAPLRTAVRVEDRVLQLDDGNWRTHHWRTVSDQPLPEPTPPGPAPLARAVRFGPDDLPWRDRSDDQWRRDLQAVRDLGLDTLVLPLDLRPGQPERADVAATLARLDRLARRAQVAVHLTVRTDEWSPRALRALHGALGPSGGPGSLRAVTLRAARLPDRETTAVWRQTLQARGAPLALGSWTATPGVDFIRTAEQVFRARRWPLGLLHAPRQTWQLRAFVQARPAGGFEVGALYGPGGLLTADGSFTPLARALTRPGGPPGAGAFVWGWTLDLWPALLAALVGWAARPVWRRVRR</sequence>
<dbReference type="SUPFAM" id="SSF54427">
    <property type="entry name" value="NTF2-like"/>
    <property type="match status" value="1"/>
</dbReference>
<keyword evidence="1" id="KW-1133">Transmembrane helix</keyword>
<dbReference type="PROSITE" id="PS51257">
    <property type="entry name" value="PROKAR_LIPOPROTEIN"/>
    <property type="match status" value="1"/>
</dbReference>
<dbReference type="InterPro" id="IPR032710">
    <property type="entry name" value="NTF2-like_dom_sf"/>
</dbReference>
<dbReference type="Proteomes" id="UP000644548">
    <property type="component" value="Unassembled WGS sequence"/>
</dbReference>
<dbReference type="EMBL" id="BMQN01000009">
    <property type="protein sequence ID" value="GGS01474.1"/>
    <property type="molecule type" value="Genomic_DNA"/>
</dbReference>
<organism evidence="3 4">
    <name type="scientific">Deinococcus sedimenti</name>
    <dbReference type="NCBI Taxonomy" id="1867090"/>
    <lineage>
        <taxon>Bacteria</taxon>
        <taxon>Thermotogati</taxon>
        <taxon>Deinococcota</taxon>
        <taxon>Deinococci</taxon>
        <taxon>Deinococcales</taxon>
        <taxon>Deinococcaceae</taxon>
        <taxon>Deinococcus</taxon>
    </lineage>
</organism>
<evidence type="ECO:0000256" key="1">
    <source>
        <dbReference type="SAM" id="Phobius"/>
    </source>
</evidence>
<keyword evidence="1" id="KW-0472">Membrane</keyword>
<evidence type="ECO:0000313" key="3">
    <source>
        <dbReference type="EMBL" id="GGS01474.1"/>
    </source>
</evidence>
<proteinExistence type="predicted"/>
<accession>A0ABQ2S691</accession>
<evidence type="ECO:0000256" key="2">
    <source>
        <dbReference type="SAM" id="SignalP"/>
    </source>
</evidence>
<feature type="signal peptide" evidence="2">
    <location>
        <begin position="1"/>
        <end position="23"/>
    </location>
</feature>
<name>A0ABQ2S691_9DEIO</name>
<keyword evidence="4" id="KW-1185">Reference proteome</keyword>
<feature type="transmembrane region" description="Helical" evidence="1">
    <location>
        <begin position="405"/>
        <end position="427"/>
    </location>
</feature>
<evidence type="ECO:0008006" key="5">
    <source>
        <dbReference type="Google" id="ProtNLM"/>
    </source>
</evidence>